<feature type="transmembrane region" description="Helical" evidence="6">
    <location>
        <begin position="12"/>
        <end position="28"/>
    </location>
</feature>
<feature type="transmembrane region" description="Helical" evidence="6">
    <location>
        <begin position="128"/>
        <end position="147"/>
    </location>
</feature>
<feature type="transmembrane region" description="Helical" evidence="6">
    <location>
        <begin position="40"/>
        <end position="59"/>
    </location>
</feature>
<comment type="similarity">
    <text evidence="2">Belongs to the EamA transporter family.</text>
</comment>
<reference evidence="8 9" key="1">
    <citation type="submission" date="2019-04" db="EMBL/GenBank/DDBJ databases">
        <title>Crenobacter sp. nov.</title>
        <authorList>
            <person name="Shi S."/>
        </authorList>
    </citation>
    <scope>NUCLEOTIDE SEQUENCE [LARGE SCALE GENOMIC DNA]</scope>
    <source>
        <strain evidence="8 9">GY 70310</strain>
    </source>
</reference>
<evidence type="ECO:0000256" key="2">
    <source>
        <dbReference type="ARBA" id="ARBA00007362"/>
    </source>
</evidence>
<dbReference type="GO" id="GO:0016020">
    <property type="term" value="C:membrane"/>
    <property type="evidence" value="ECO:0007669"/>
    <property type="project" value="UniProtKB-SubCell"/>
</dbReference>
<dbReference type="InterPro" id="IPR050638">
    <property type="entry name" value="AA-Vitamin_Transporters"/>
</dbReference>
<evidence type="ECO:0000256" key="1">
    <source>
        <dbReference type="ARBA" id="ARBA00004141"/>
    </source>
</evidence>
<evidence type="ECO:0000259" key="7">
    <source>
        <dbReference type="Pfam" id="PF00892"/>
    </source>
</evidence>
<dbReference type="OrthoDB" id="9001754at2"/>
<evidence type="ECO:0000313" key="9">
    <source>
        <dbReference type="Proteomes" id="UP000308891"/>
    </source>
</evidence>
<dbReference type="Pfam" id="PF00892">
    <property type="entry name" value="EamA"/>
    <property type="match status" value="2"/>
</dbReference>
<proteinExistence type="inferred from homology"/>
<keyword evidence="5 6" id="KW-0472">Membrane</keyword>
<comment type="subcellular location">
    <subcellularLocation>
        <location evidence="1">Membrane</location>
        <topology evidence="1">Multi-pass membrane protein</topology>
    </subcellularLocation>
</comment>
<feature type="transmembrane region" description="Helical" evidence="6">
    <location>
        <begin position="71"/>
        <end position="92"/>
    </location>
</feature>
<dbReference type="PANTHER" id="PTHR32322:SF2">
    <property type="entry name" value="EAMA DOMAIN-CONTAINING PROTEIN"/>
    <property type="match status" value="1"/>
</dbReference>
<dbReference type="AlphaFoldDB" id="A0A4T0UWU6"/>
<feature type="transmembrane region" description="Helical" evidence="6">
    <location>
        <begin position="153"/>
        <end position="170"/>
    </location>
</feature>
<evidence type="ECO:0000256" key="5">
    <source>
        <dbReference type="ARBA" id="ARBA00023136"/>
    </source>
</evidence>
<dbReference type="InterPro" id="IPR000620">
    <property type="entry name" value="EamA_dom"/>
</dbReference>
<feature type="transmembrane region" description="Helical" evidence="6">
    <location>
        <begin position="177"/>
        <end position="197"/>
    </location>
</feature>
<dbReference type="SUPFAM" id="SSF103481">
    <property type="entry name" value="Multidrug resistance efflux transporter EmrE"/>
    <property type="match status" value="2"/>
</dbReference>
<evidence type="ECO:0000256" key="6">
    <source>
        <dbReference type="SAM" id="Phobius"/>
    </source>
</evidence>
<evidence type="ECO:0000313" key="8">
    <source>
        <dbReference type="EMBL" id="TIC83357.1"/>
    </source>
</evidence>
<evidence type="ECO:0000256" key="3">
    <source>
        <dbReference type="ARBA" id="ARBA00022692"/>
    </source>
</evidence>
<dbReference type="RefSeq" id="WP_136552502.1">
    <property type="nucleotide sequence ID" value="NZ_STGJ01000007.1"/>
</dbReference>
<dbReference type="PANTHER" id="PTHR32322">
    <property type="entry name" value="INNER MEMBRANE TRANSPORTER"/>
    <property type="match status" value="1"/>
</dbReference>
<comment type="caution">
    <text evidence="8">The sequence shown here is derived from an EMBL/GenBank/DDBJ whole genome shotgun (WGS) entry which is preliminary data.</text>
</comment>
<keyword evidence="4 6" id="KW-1133">Transmembrane helix</keyword>
<protein>
    <submittedName>
        <fullName evidence="8">DMT family transporter</fullName>
    </submittedName>
</protein>
<dbReference type="Proteomes" id="UP000308891">
    <property type="component" value="Unassembled WGS sequence"/>
</dbReference>
<feature type="transmembrane region" description="Helical" evidence="6">
    <location>
        <begin position="98"/>
        <end position="119"/>
    </location>
</feature>
<gene>
    <name evidence="8" type="ORF">E5K04_07295</name>
</gene>
<evidence type="ECO:0000256" key="4">
    <source>
        <dbReference type="ARBA" id="ARBA00022989"/>
    </source>
</evidence>
<keyword evidence="9" id="KW-1185">Reference proteome</keyword>
<sequence>MDITRHPKAGHAALLLLVCIWAGFYVSLRSGGRLALEPATLATLRFAPAGLLLLPRLWLNRRDLARVGPWRALLIVAGGGLGFFLLASIALREASTDTASVLILGTLPLMVALVGALWLRRWPSRGQWPALALIVAGTAWIAIGNPALTAPTLWRLLACSLAWALYTVALRASGLAVLDAAALVAAGSLLLLLPWLVLSPPWQLAELSPATLLPPLLPPLLVQGVLVGLVATLCYGFALERLGSLRVAAAGALAPLLAALMALALFGEAPAHAALPGMMLLMGGVLASSRAAP</sequence>
<keyword evidence="3 6" id="KW-0812">Transmembrane</keyword>
<dbReference type="EMBL" id="STGJ01000007">
    <property type="protein sequence ID" value="TIC83357.1"/>
    <property type="molecule type" value="Genomic_DNA"/>
</dbReference>
<feature type="transmembrane region" description="Helical" evidence="6">
    <location>
        <begin position="217"/>
        <end position="238"/>
    </location>
</feature>
<feature type="domain" description="EamA" evidence="7">
    <location>
        <begin position="156"/>
        <end position="288"/>
    </location>
</feature>
<name>A0A4T0UWU6_9NEIS</name>
<feature type="transmembrane region" description="Helical" evidence="6">
    <location>
        <begin position="245"/>
        <end position="267"/>
    </location>
</feature>
<feature type="domain" description="EamA" evidence="7">
    <location>
        <begin position="10"/>
        <end position="141"/>
    </location>
</feature>
<accession>A0A4T0UWU6</accession>
<feature type="transmembrane region" description="Helical" evidence="6">
    <location>
        <begin position="273"/>
        <end position="292"/>
    </location>
</feature>
<organism evidence="8 9">
    <name type="scientific">Crenobacter intestini</name>
    <dbReference type="NCBI Taxonomy" id="2563443"/>
    <lineage>
        <taxon>Bacteria</taxon>
        <taxon>Pseudomonadati</taxon>
        <taxon>Pseudomonadota</taxon>
        <taxon>Betaproteobacteria</taxon>
        <taxon>Neisseriales</taxon>
        <taxon>Neisseriaceae</taxon>
        <taxon>Crenobacter</taxon>
    </lineage>
</organism>
<dbReference type="InterPro" id="IPR037185">
    <property type="entry name" value="EmrE-like"/>
</dbReference>
<dbReference type="Gene3D" id="1.10.3730.20">
    <property type="match status" value="1"/>
</dbReference>